<dbReference type="OrthoDB" id="8891769at2"/>
<dbReference type="HOGENOM" id="CLU_091612_0_0_6"/>
<comment type="caution">
    <text evidence="1">The sequence shown here is derived from an EMBL/GenBank/DDBJ whole genome shotgun (WGS) entry which is preliminary data.</text>
</comment>
<organism evidence="1 2">
    <name type="scientific">Pseudoalteromonas tunicata D2</name>
    <dbReference type="NCBI Taxonomy" id="87626"/>
    <lineage>
        <taxon>Bacteria</taxon>
        <taxon>Pseudomonadati</taxon>
        <taxon>Pseudomonadota</taxon>
        <taxon>Gammaproteobacteria</taxon>
        <taxon>Alteromonadales</taxon>
        <taxon>Pseudoalteromonadaceae</taxon>
        <taxon>Pseudoalteromonas</taxon>
    </lineage>
</organism>
<dbReference type="STRING" id="87626.PTD2_20702"/>
<evidence type="ECO:0000313" key="2">
    <source>
        <dbReference type="Proteomes" id="UP000006201"/>
    </source>
</evidence>
<evidence type="ECO:0000313" key="1">
    <source>
        <dbReference type="EMBL" id="EAR28274.1"/>
    </source>
</evidence>
<dbReference type="eggNOG" id="ENOG5033QCD">
    <property type="taxonomic scope" value="Bacteria"/>
</dbReference>
<gene>
    <name evidence="1" type="ORF">PTD2_20702</name>
</gene>
<protein>
    <submittedName>
        <fullName evidence="1">Uncharacterized protein</fullName>
    </submittedName>
</protein>
<accession>A4CA66</accession>
<dbReference type="EMBL" id="AAOH01000004">
    <property type="protein sequence ID" value="EAR28274.1"/>
    <property type="molecule type" value="Genomic_DNA"/>
</dbReference>
<sequence length="206" mass="23222">MITNIKYINKSSNKDLPQVFITAENNISDFNSFSDGIAWRVLKNIGRDSISSFSFNDNYELRAGWHNGENMTKILSAQLGGQYAILQNETGIVLERTNDTVDQGIIELVNHIHVQDGVLAQLFNANKMILRKKIVGYQQSAVFKPSRKLYWGLASEIFESKGLSSESAVLSTKNFFELDLYGLSDVLVSLNGNPKDGYYFKTEYQT</sequence>
<dbReference type="Proteomes" id="UP000006201">
    <property type="component" value="Unassembled WGS sequence"/>
</dbReference>
<keyword evidence="2" id="KW-1185">Reference proteome</keyword>
<dbReference type="RefSeq" id="WP_009840106.1">
    <property type="nucleotide sequence ID" value="NZ_CH959301.1"/>
</dbReference>
<dbReference type="AlphaFoldDB" id="A4CA66"/>
<proteinExistence type="predicted"/>
<name>A4CA66_9GAMM</name>
<reference evidence="1 2" key="1">
    <citation type="submission" date="2006-02" db="EMBL/GenBank/DDBJ databases">
        <authorList>
            <person name="Moran M.A."/>
            <person name="Kjelleberg S."/>
            <person name="Egan S."/>
            <person name="Saunders N."/>
            <person name="Thomas T."/>
            <person name="Ferriera S."/>
            <person name="Johnson J."/>
            <person name="Kravitz S."/>
            <person name="Halpern A."/>
            <person name="Remington K."/>
            <person name="Beeson K."/>
            <person name="Tran B."/>
            <person name="Rogers Y.-H."/>
            <person name="Friedman R."/>
            <person name="Venter J.C."/>
        </authorList>
    </citation>
    <scope>NUCLEOTIDE SEQUENCE [LARGE SCALE GENOMIC DNA]</scope>
    <source>
        <strain evidence="1 2">D2</strain>
    </source>
</reference>